<dbReference type="AlphaFoldDB" id="A0AAN7UIU5"/>
<protein>
    <submittedName>
        <fullName evidence="1">Uncharacterized protein</fullName>
    </submittedName>
</protein>
<comment type="caution">
    <text evidence="1">The sequence shown here is derived from an EMBL/GenBank/DDBJ whole genome shotgun (WGS) entry which is preliminary data.</text>
</comment>
<sequence>MTRQSKVNTSDAKMIIRDVDLLNDTVMSSRKNLLRSPLGLWCVVQRLNIQITLNTLICRVDILRKIDCEVGWVNATRKFLIRDDSAFPNKISRNHITEL</sequence>
<dbReference type="EMBL" id="JAWHQM010000011">
    <property type="protein sequence ID" value="KAK5629307.1"/>
    <property type="molecule type" value="Genomic_DNA"/>
</dbReference>
<evidence type="ECO:0000313" key="1">
    <source>
        <dbReference type="EMBL" id="KAK5629307.1"/>
    </source>
</evidence>
<proteinExistence type="predicted"/>
<accession>A0AAN7UIU5</accession>
<dbReference type="Proteomes" id="UP001305414">
    <property type="component" value="Unassembled WGS sequence"/>
</dbReference>
<keyword evidence="2" id="KW-1185">Reference proteome</keyword>
<organism evidence="1 2">
    <name type="scientific">Xylaria bambusicola</name>
    <dbReference type="NCBI Taxonomy" id="326684"/>
    <lineage>
        <taxon>Eukaryota</taxon>
        <taxon>Fungi</taxon>
        <taxon>Dikarya</taxon>
        <taxon>Ascomycota</taxon>
        <taxon>Pezizomycotina</taxon>
        <taxon>Sordariomycetes</taxon>
        <taxon>Xylariomycetidae</taxon>
        <taxon>Xylariales</taxon>
        <taxon>Xylariaceae</taxon>
        <taxon>Xylaria</taxon>
    </lineage>
</organism>
<reference evidence="1 2" key="1">
    <citation type="submission" date="2023-10" db="EMBL/GenBank/DDBJ databases">
        <title>Draft genome sequence of Xylaria bambusicola isolate GMP-LS, the root and basal stem rot pathogen of sugarcane in Indonesia.</title>
        <authorList>
            <person name="Selvaraj P."/>
            <person name="Muralishankar V."/>
            <person name="Muruganantham S."/>
            <person name="Sp S."/>
            <person name="Haryani S."/>
            <person name="Lau K.J.X."/>
            <person name="Naqvi N.I."/>
        </authorList>
    </citation>
    <scope>NUCLEOTIDE SEQUENCE [LARGE SCALE GENOMIC DNA]</scope>
    <source>
        <strain evidence="1">GMP-LS</strain>
    </source>
</reference>
<name>A0AAN7UIU5_9PEZI</name>
<gene>
    <name evidence="1" type="ORF">RRF57_005022</name>
</gene>
<evidence type="ECO:0000313" key="2">
    <source>
        <dbReference type="Proteomes" id="UP001305414"/>
    </source>
</evidence>